<organism evidence="1 2">
    <name type="scientific">Serratia marcescens</name>
    <dbReference type="NCBI Taxonomy" id="615"/>
    <lineage>
        <taxon>Bacteria</taxon>
        <taxon>Pseudomonadati</taxon>
        <taxon>Pseudomonadota</taxon>
        <taxon>Gammaproteobacteria</taxon>
        <taxon>Enterobacterales</taxon>
        <taxon>Yersiniaceae</taxon>
        <taxon>Serratia</taxon>
    </lineage>
</organism>
<gene>
    <name evidence="1" type="ORF">DMW51_03260</name>
</gene>
<proteinExistence type="predicted"/>
<keyword evidence="2" id="KW-1185">Reference proteome</keyword>
<comment type="caution">
    <text evidence="1">The sequence shown here is derived from an EMBL/GenBank/DDBJ whole genome shotgun (WGS) entry which is preliminary data.</text>
</comment>
<accession>A0ABX5NHX3</accession>
<evidence type="ECO:0000313" key="2">
    <source>
        <dbReference type="Proteomes" id="UP000247823"/>
    </source>
</evidence>
<protein>
    <recommendedName>
        <fullName evidence="3">Fimbrial biogenesis outer membrane usher protein</fullName>
    </recommendedName>
</protein>
<evidence type="ECO:0000313" key="1">
    <source>
        <dbReference type="EMBL" id="PYA73767.1"/>
    </source>
</evidence>
<name>A0ABX5NHX3_SERMA</name>
<dbReference type="EMBL" id="QJQB01000060">
    <property type="protein sequence ID" value="PYA73767.1"/>
    <property type="molecule type" value="Genomic_DNA"/>
</dbReference>
<dbReference type="PANTHER" id="PTHR30451">
    <property type="entry name" value="OUTER MEMBRANE USHER PROTEIN"/>
    <property type="match status" value="1"/>
</dbReference>
<feature type="non-terminal residue" evidence="1">
    <location>
        <position position="261"/>
    </location>
</feature>
<evidence type="ECO:0008006" key="3">
    <source>
        <dbReference type="Google" id="ProtNLM"/>
    </source>
</evidence>
<reference evidence="2" key="1">
    <citation type="submission" date="2018-06" db="EMBL/GenBank/DDBJ databases">
        <title>Serratia marcescens genome sequencing and assembly.</title>
        <authorList>
            <person name="Martins R.C."/>
            <person name="Perdigao-Neto L.V."/>
            <person name="Costa S.F."/>
            <person name="Levin A.S.S."/>
        </authorList>
    </citation>
    <scope>NUCLEOTIDE SEQUENCE [LARGE SCALE GENOMIC DNA]</scope>
    <source>
        <strain evidence="2">1283</strain>
    </source>
</reference>
<reference evidence="1 2" key="2">
    <citation type="submission" date="2018-06" db="EMBL/GenBank/DDBJ databases">
        <title>Serratia marcescens genome sequencing and assembly.</title>
        <authorList>
            <person name="Martins R.C.R."/>
            <person name="Perdigao-Neto L.V."/>
            <person name="Costa S.F."/>
            <person name="Levin A.S.S."/>
        </authorList>
    </citation>
    <scope>NUCLEOTIDE SEQUENCE [LARGE SCALE GENOMIC DNA]</scope>
    <source>
        <strain evidence="1 2">1283</strain>
    </source>
</reference>
<dbReference type="Gene3D" id="2.60.40.3110">
    <property type="match status" value="1"/>
</dbReference>
<dbReference type="PANTHER" id="PTHR30451:SF5">
    <property type="entry name" value="SLR0019 PROTEIN"/>
    <property type="match status" value="1"/>
</dbReference>
<dbReference type="Proteomes" id="UP000247823">
    <property type="component" value="Unassembled WGS sequence"/>
</dbReference>
<sequence length="261" mass="28504">MPDTTLYLEPVVNGRQTGKVVPVTYRGGHYYLTPQQLSDAGLPVADKQAKEIAVDQLDKVDVTYSGETQQLLISVPNDWLPKQTLGDANPEQRLPAQSSLGFLLNYDAYVSQSGGRGNPGYFSAWSEQRLFDGFGVIANTGIFRSSFNGETAAQQNNRYIRYDSSWRYSDDDTMLSYTAGDLTTGSLPWTSSVRIGGLQVARNFATRPDLITYPLPQFSGQAAVPSSVDLYINSYKNTSVSVNPGPFTLNTVPYINGAGQA</sequence>
<dbReference type="InterPro" id="IPR000015">
    <property type="entry name" value="Fimb_usher"/>
</dbReference>